<dbReference type="InterPro" id="IPR001851">
    <property type="entry name" value="ABC_transp_permease"/>
</dbReference>
<evidence type="ECO:0000313" key="8">
    <source>
        <dbReference type="Proteomes" id="UP000666240"/>
    </source>
</evidence>
<dbReference type="CDD" id="cd06581">
    <property type="entry name" value="TM_PBP1_LivM_like"/>
    <property type="match status" value="1"/>
</dbReference>
<feature type="transmembrane region" description="Helical" evidence="6">
    <location>
        <begin position="217"/>
        <end position="238"/>
    </location>
</feature>
<dbReference type="GO" id="GO:0015658">
    <property type="term" value="F:branched-chain amino acid transmembrane transporter activity"/>
    <property type="evidence" value="ECO:0007669"/>
    <property type="project" value="InterPro"/>
</dbReference>
<evidence type="ECO:0000313" key="7">
    <source>
        <dbReference type="EMBL" id="MBP0437709.1"/>
    </source>
</evidence>
<dbReference type="PANTHER" id="PTHR30482:SF10">
    <property type="entry name" value="HIGH-AFFINITY BRANCHED-CHAIN AMINO ACID TRANSPORT PROTEIN BRAE"/>
    <property type="match status" value="1"/>
</dbReference>
<evidence type="ECO:0000256" key="3">
    <source>
        <dbReference type="ARBA" id="ARBA00022692"/>
    </source>
</evidence>
<evidence type="ECO:0000256" key="6">
    <source>
        <dbReference type="SAM" id="Phobius"/>
    </source>
</evidence>
<feature type="transmembrane region" description="Helical" evidence="6">
    <location>
        <begin position="37"/>
        <end position="57"/>
    </location>
</feature>
<dbReference type="AlphaFoldDB" id="A0A8J7RL51"/>
<dbReference type="Proteomes" id="UP000666240">
    <property type="component" value="Unassembled WGS sequence"/>
</dbReference>
<keyword evidence="8" id="KW-1185">Reference proteome</keyword>
<dbReference type="RefSeq" id="WP_209333695.1">
    <property type="nucleotide sequence ID" value="NZ_JAGIYY010000001.1"/>
</dbReference>
<dbReference type="GO" id="GO:0005886">
    <property type="term" value="C:plasma membrane"/>
    <property type="evidence" value="ECO:0007669"/>
    <property type="project" value="UniProtKB-SubCell"/>
</dbReference>
<comment type="caution">
    <text evidence="7">The sequence shown here is derived from an EMBL/GenBank/DDBJ whole genome shotgun (WGS) entry which is preliminary data.</text>
</comment>
<comment type="subcellular location">
    <subcellularLocation>
        <location evidence="1">Cell membrane</location>
        <topology evidence="1">Multi-pass membrane protein</topology>
    </subcellularLocation>
</comment>
<keyword evidence="5 6" id="KW-0472">Membrane</keyword>
<feature type="transmembrane region" description="Helical" evidence="6">
    <location>
        <begin position="166"/>
        <end position="185"/>
    </location>
</feature>
<proteinExistence type="predicted"/>
<organism evidence="7 8">
    <name type="scientific">Tianweitania sediminis</name>
    <dbReference type="NCBI Taxonomy" id="1502156"/>
    <lineage>
        <taxon>Bacteria</taxon>
        <taxon>Pseudomonadati</taxon>
        <taxon>Pseudomonadota</taxon>
        <taxon>Alphaproteobacteria</taxon>
        <taxon>Hyphomicrobiales</taxon>
        <taxon>Phyllobacteriaceae</taxon>
        <taxon>Tianweitania</taxon>
    </lineage>
</organism>
<evidence type="ECO:0000256" key="4">
    <source>
        <dbReference type="ARBA" id="ARBA00022989"/>
    </source>
</evidence>
<dbReference type="EMBL" id="JAGIYY010000001">
    <property type="protein sequence ID" value="MBP0437709.1"/>
    <property type="molecule type" value="Genomic_DNA"/>
</dbReference>
<sequence>MSRLSGYFTWKRADLAWALLLLVCTLGLPFAISNDYYVNVLVLMFLYAGMASAWNIIGGMAGQFSLGHTAFVGVGAYTSTLLYNYAGVSPWIGMIAGGLISMVLAVIIAFPAFRMRGVFFAMATLAFGETVRILLMASRKYIDVPYGLSINYEPGLSRMIFEERTSYALLTGGFLILVTIAAFVISRSYIGAYLRAIRDSEEAAVASGIAMRRYKMIALLISAFFTSIGGTLLAQYVLYIEPTSVFNMAISVDLPLMALLGGIGTIAGPIIGTAIALPLRDILLETFGQSAPGLHLVIYGIALIVIVILLPNGLIGGVRSLRNRFTSKPKPQPVPETAP</sequence>
<keyword evidence="4 6" id="KW-1133">Transmembrane helix</keyword>
<keyword evidence="2" id="KW-1003">Cell membrane</keyword>
<feature type="transmembrane region" description="Helical" evidence="6">
    <location>
        <begin position="258"/>
        <end position="279"/>
    </location>
</feature>
<evidence type="ECO:0000256" key="5">
    <source>
        <dbReference type="ARBA" id="ARBA00023136"/>
    </source>
</evidence>
<protein>
    <submittedName>
        <fullName evidence="7">Branched-chain amino acid ABC transporter permease</fullName>
    </submittedName>
</protein>
<keyword evidence="3 6" id="KW-0812">Transmembrane</keyword>
<feature type="transmembrane region" description="Helical" evidence="6">
    <location>
        <begin position="291"/>
        <end position="310"/>
    </location>
</feature>
<dbReference type="InterPro" id="IPR043428">
    <property type="entry name" value="LivM-like"/>
</dbReference>
<dbReference type="PANTHER" id="PTHR30482">
    <property type="entry name" value="HIGH-AFFINITY BRANCHED-CHAIN AMINO ACID TRANSPORT SYSTEM PERMEASE"/>
    <property type="match status" value="1"/>
</dbReference>
<dbReference type="Pfam" id="PF02653">
    <property type="entry name" value="BPD_transp_2"/>
    <property type="match status" value="1"/>
</dbReference>
<reference evidence="7" key="1">
    <citation type="submission" date="2021-03" db="EMBL/GenBank/DDBJ databases">
        <title>Genome sequencing and assembly of Tianweitania sediminis.</title>
        <authorList>
            <person name="Chhetri G."/>
        </authorList>
    </citation>
    <scope>NUCLEOTIDE SEQUENCE</scope>
    <source>
        <strain evidence="7">Z8</strain>
    </source>
</reference>
<name>A0A8J7RL51_9HYPH</name>
<feature type="transmembrane region" description="Helical" evidence="6">
    <location>
        <begin position="91"/>
        <end position="110"/>
    </location>
</feature>
<evidence type="ECO:0000256" key="2">
    <source>
        <dbReference type="ARBA" id="ARBA00022475"/>
    </source>
</evidence>
<gene>
    <name evidence="7" type="ORF">J5Y06_03445</name>
</gene>
<accession>A0A8J7RL51</accession>
<evidence type="ECO:0000256" key="1">
    <source>
        <dbReference type="ARBA" id="ARBA00004651"/>
    </source>
</evidence>
<feature type="transmembrane region" description="Helical" evidence="6">
    <location>
        <begin position="117"/>
        <end position="137"/>
    </location>
</feature>